<keyword evidence="1" id="KW-1133">Transmembrane helix</keyword>
<organism evidence="2 3">
    <name type="scientific">Staphylococcus equorum</name>
    <dbReference type="NCBI Taxonomy" id="246432"/>
    <lineage>
        <taxon>Bacteria</taxon>
        <taxon>Bacillati</taxon>
        <taxon>Bacillota</taxon>
        <taxon>Bacilli</taxon>
        <taxon>Bacillales</taxon>
        <taxon>Staphylococcaceae</taxon>
        <taxon>Staphylococcus</taxon>
    </lineage>
</organism>
<dbReference type="AlphaFoldDB" id="A0AAP7IFH8"/>
<sequence>MEIVKEIVEYNQTDMYFAKLIPIIIASVILISSIIKMISEIRRSKEQTIGEHIVYIVRVLIIYSVIIAVITIPIYMFLKQNAKYTSVKVDGKAILEKYEDEGEGKVMAKFKGKDNQEINIYLDSSDVLNQKEKISKGDKVQVKSDKPYALIKREAFISLMEDDSKEYILKQGSELEKVE</sequence>
<dbReference type="Proteomes" id="UP000095464">
    <property type="component" value="Unassembled WGS sequence"/>
</dbReference>
<keyword evidence="1" id="KW-0812">Transmembrane</keyword>
<evidence type="ECO:0000256" key="1">
    <source>
        <dbReference type="SAM" id="Phobius"/>
    </source>
</evidence>
<dbReference type="EMBL" id="LNPX01000001">
    <property type="protein sequence ID" value="OEK59107.1"/>
    <property type="molecule type" value="Genomic_DNA"/>
</dbReference>
<comment type="caution">
    <text evidence="2">The sequence shown here is derived from an EMBL/GenBank/DDBJ whole genome shotgun (WGS) entry which is preliminary data.</text>
</comment>
<dbReference type="RefSeq" id="WP_069854233.1">
    <property type="nucleotide sequence ID" value="NZ_LNPX01000001.1"/>
</dbReference>
<proteinExistence type="predicted"/>
<protein>
    <submittedName>
        <fullName evidence="2">Uncharacterized protein</fullName>
    </submittedName>
</protein>
<evidence type="ECO:0000313" key="2">
    <source>
        <dbReference type="EMBL" id="OEK59107.1"/>
    </source>
</evidence>
<reference evidence="3" key="1">
    <citation type="submission" date="2015-11" db="EMBL/GenBank/DDBJ databases">
        <title>Genomic diversity of Staphylococcus saprophyticus strains from urinary tract infections, animal surfaces, and fermented foods.</title>
        <authorList>
            <person name="Wolfe B.E."/>
        </authorList>
    </citation>
    <scope>NUCLEOTIDE SEQUENCE [LARGE SCALE GENOMIC DNA]</scope>
    <source>
        <strain evidence="3">738_7</strain>
    </source>
</reference>
<accession>A0AAP7IFH8</accession>
<name>A0AAP7IFH8_9STAP</name>
<feature type="transmembrane region" description="Helical" evidence="1">
    <location>
        <begin position="16"/>
        <end position="35"/>
    </location>
</feature>
<gene>
    <name evidence="2" type="ORF">ASS94_00135</name>
</gene>
<keyword evidence="1" id="KW-0472">Membrane</keyword>
<evidence type="ECO:0000313" key="3">
    <source>
        <dbReference type="Proteomes" id="UP000095464"/>
    </source>
</evidence>
<feature type="transmembrane region" description="Helical" evidence="1">
    <location>
        <begin position="55"/>
        <end position="78"/>
    </location>
</feature>